<dbReference type="GO" id="GO:0004659">
    <property type="term" value="F:prenyltransferase activity"/>
    <property type="evidence" value="ECO:0007669"/>
    <property type="project" value="InterPro"/>
</dbReference>
<dbReference type="GO" id="GO:0046872">
    <property type="term" value="F:metal ion binding"/>
    <property type="evidence" value="ECO:0007669"/>
    <property type="project" value="UniProtKB-KW"/>
</dbReference>
<dbReference type="InterPro" id="IPR000092">
    <property type="entry name" value="Polyprenyl_synt"/>
</dbReference>
<dbReference type="PANTHER" id="PTHR12001">
    <property type="entry name" value="GERANYLGERANYL PYROPHOSPHATE SYNTHASE"/>
    <property type="match status" value="1"/>
</dbReference>
<feature type="non-terminal residue" evidence="3">
    <location>
        <position position="1"/>
    </location>
</feature>
<dbReference type="PANTHER" id="PTHR12001:SF44">
    <property type="entry name" value="GERANYLGERANYL PYROPHOSPHATE SYNTHASE"/>
    <property type="match status" value="1"/>
</dbReference>
<dbReference type="EMBL" id="BLQM01000491">
    <property type="protein sequence ID" value="GMH92281.1"/>
    <property type="molecule type" value="Genomic_DNA"/>
</dbReference>
<dbReference type="AlphaFoldDB" id="A0A9W7BPM5"/>
<dbReference type="SUPFAM" id="SSF48576">
    <property type="entry name" value="Terpenoid synthases"/>
    <property type="match status" value="1"/>
</dbReference>
<dbReference type="InterPro" id="IPR008949">
    <property type="entry name" value="Isoprenoid_synthase_dom_sf"/>
</dbReference>
<name>A0A9W7BPM5_9STRA</name>
<protein>
    <recommendedName>
        <fullName evidence="5">Geranylgeranyl pyrophosphate synthase</fullName>
    </recommendedName>
</protein>
<evidence type="ECO:0000313" key="3">
    <source>
        <dbReference type="EMBL" id="GMH92281.1"/>
    </source>
</evidence>
<evidence type="ECO:0008006" key="5">
    <source>
        <dbReference type="Google" id="ProtNLM"/>
    </source>
</evidence>
<accession>A0A9W7BPM5</accession>
<keyword evidence="1" id="KW-0479">Metal-binding</keyword>
<dbReference type="Gene3D" id="1.10.600.10">
    <property type="entry name" value="Farnesyl Diphosphate Synthase"/>
    <property type="match status" value="1"/>
</dbReference>
<dbReference type="GO" id="GO:0008299">
    <property type="term" value="P:isoprenoid biosynthetic process"/>
    <property type="evidence" value="ECO:0007669"/>
    <property type="project" value="InterPro"/>
</dbReference>
<evidence type="ECO:0000256" key="1">
    <source>
        <dbReference type="ARBA" id="ARBA00022723"/>
    </source>
</evidence>
<evidence type="ECO:0000313" key="4">
    <source>
        <dbReference type="Proteomes" id="UP001162640"/>
    </source>
</evidence>
<keyword evidence="2" id="KW-0460">Magnesium</keyword>
<dbReference type="Proteomes" id="UP001162640">
    <property type="component" value="Unassembled WGS sequence"/>
</dbReference>
<proteinExistence type="predicted"/>
<evidence type="ECO:0000256" key="2">
    <source>
        <dbReference type="ARBA" id="ARBA00022842"/>
    </source>
</evidence>
<dbReference type="Pfam" id="PF00348">
    <property type="entry name" value="polyprenyl_synt"/>
    <property type="match status" value="1"/>
</dbReference>
<feature type="non-terminal residue" evidence="3">
    <location>
        <position position="243"/>
    </location>
</feature>
<organism evidence="3 4">
    <name type="scientific">Triparma laevis f. inornata</name>
    <dbReference type="NCBI Taxonomy" id="1714386"/>
    <lineage>
        <taxon>Eukaryota</taxon>
        <taxon>Sar</taxon>
        <taxon>Stramenopiles</taxon>
        <taxon>Ochrophyta</taxon>
        <taxon>Bolidophyceae</taxon>
        <taxon>Parmales</taxon>
        <taxon>Triparmaceae</taxon>
        <taxon>Triparma</taxon>
    </lineage>
</organism>
<reference evidence="4" key="1">
    <citation type="journal article" date="2023" name="Commun. Biol.">
        <title>Genome analysis of Parmales, the sister group of diatoms, reveals the evolutionary specialization of diatoms from phago-mixotrophs to photoautotrophs.</title>
        <authorList>
            <person name="Ban H."/>
            <person name="Sato S."/>
            <person name="Yoshikawa S."/>
            <person name="Yamada K."/>
            <person name="Nakamura Y."/>
            <person name="Ichinomiya M."/>
            <person name="Sato N."/>
            <person name="Blanc-Mathieu R."/>
            <person name="Endo H."/>
            <person name="Kuwata A."/>
            <person name="Ogata H."/>
        </authorList>
    </citation>
    <scope>NUCLEOTIDE SEQUENCE [LARGE SCALE GENOMIC DNA]</scope>
</reference>
<gene>
    <name evidence="3" type="ORF">TL16_g12298</name>
</gene>
<comment type="caution">
    <text evidence="3">The sequence shown here is derived from an EMBL/GenBank/DDBJ whole genome shotgun (WGS) entry which is preliminary data.</text>
</comment>
<sequence>LVFGIAQTINTSNYVYFIALNEVLELEKMGGGGVMEDFVNEITRLHRGQGYDILWRDTLQIPSLPSYFTMVKDKTGGLFRMAVRFMGSCSGRKEDLEELLGLCDDLAVYFQVRDDWINLAGEEYQAKKGYAEDIEEGKFSYPIVLYLNDPSTTKKDQLLNILKQRTRDVELKKYAVKILDESGFLEKAREKCILVKSQISQRITKLGGNEILEGLMSKLEEQIEKEEGKKVAKLEGYKRVEST</sequence>